<dbReference type="GO" id="GO:0019677">
    <property type="term" value="P:NAD+ catabolic process"/>
    <property type="evidence" value="ECO:0007669"/>
    <property type="project" value="TreeGrafter"/>
</dbReference>
<evidence type="ECO:0000313" key="12">
    <source>
        <dbReference type="Proteomes" id="UP000051298"/>
    </source>
</evidence>
<dbReference type="Gene3D" id="3.90.79.20">
    <property type="match status" value="1"/>
</dbReference>
<gene>
    <name evidence="11" type="primary">nudC</name>
    <name evidence="11" type="ORF">THS5294_00196</name>
</gene>
<dbReference type="PROSITE" id="PS00893">
    <property type="entry name" value="NUDIX_BOX"/>
    <property type="match status" value="1"/>
</dbReference>
<dbReference type="GO" id="GO:0006742">
    <property type="term" value="P:NADP+ catabolic process"/>
    <property type="evidence" value="ECO:0007669"/>
    <property type="project" value="TreeGrafter"/>
</dbReference>
<keyword evidence="6 11" id="KW-0378">Hydrolase</keyword>
<dbReference type="Pfam" id="PF09296">
    <property type="entry name" value="NUDIX-like"/>
    <property type="match status" value="1"/>
</dbReference>
<dbReference type="NCBIfam" id="NF001299">
    <property type="entry name" value="PRK00241.1"/>
    <property type="match status" value="1"/>
</dbReference>
<evidence type="ECO:0000313" key="11">
    <source>
        <dbReference type="EMBL" id="CUH58916.1"/>
    </source>
</evidence>
<proteinExistence type="inferred from homology"/>
<dbReference type="InterPro" id="IPR015376">
    <property type="entry name" value="Znr_NADH_PPase"/>
</dbReference>
<dbReference type="CDD" id="cd03429">
    <property type="entry name" value="NUDIX_NADH_pyrophosphatase_Nudt13"/>
    <property type="match status" value="1"/>
</dbReference>
<dbReference type="InterPro" id="IPR015797">
    <property type="entry name" value="NUDIX_hydrolase-like_dom_sf"/>
</dbReference>
<dbReference type="InterPro" id="IPR015375">
    <property type="entry name" value="NADH_PPase-like_N"/>
</dbReference>
<organism evidence="11 12">
    <name type="scientific">Thalassobacter stenotrophicus</name>
    <dbReference type="NCBI Taxonomy" id="266809"/>
    <lineage>
        <taxon>Bacteria</taxon>
        <taxon>Pseudomonadati</taxon>
        <taxon>Pseudomonadota</taxon>
        <taxon>Alphaproteobacteria</taxon>
        <taxon>Rhodobacterales</taxon>
        <taxon>Roseobacteraceae</taxon>
        <taxon>Thalassobacter</taxon>
    </lineage>
</organism>
<dbReference type="InterPro" id="IPR000086">
    <property type="entry name" value="NUDIX_hydrolase_dom"/>
</dbReference>
<sequence length="318" mass="35109">MRLAETVTFGGSGLDRAEDIRRAPEELAKLRKDARMLLLWRGKPLLNPERDALAWVSPDHPVAMQGAEEVFLGRDAQGGLFARDVSDWEPLGADEPEIGAFVDPSEQSHPDLPKGTAFAELRQVMSGLTPRDAELAAMAKAILEWHRSHRFCSKCGGATQARKAGFQRKCDTCGGMHFPRTDPVVIMLITHGNSVLVGRSHGWPEGMYSLLAGFVDPGECLEAAVRREVWEEAGVRVGRVEYLASQPWPFPMSLMFGCWGEALDHEITVDVDEIEDALWVSKEDMMASFAGENPALKPARKGSIAQFLLQNWLADTLD</sequence>
<keyword evidence="8" id="KW-0520">NAD</keyword>
<dbReference type="GO" id="GO:0046872">
    <property type="term" value="F:metal ion binding"/>
    <property type="evidence" value="ECO:0007669"/>
    <property type="project" value="UniProtKB-KW"/>
</dbReference>
<dbReference type="PANTHER" id="PTHR42904:SF6">
    <property type="entry name" value="NAD-CAPPED RNA HYDROLASE NUDT12"/>
    <property type="match status" value="1"/>
</dbReference>
<evidence type="ECO:0000256" key="3">
    <source>
        <dbReference type="ARBA" id="ARBA00009595"/>
    </source>
</evidence>
<protein>
    <recommendedName>
        <fullName evidence="4">NAD(+) diphosphatase</fullName>
        <ecNumber evidence="4">3.6.1.22</ecNumber>
    </recommendedName>
</protein>
<dbReference type="EMBL" id="CYRX01000007">
    <property type="protein sequence ID" value="CUH58916.1"/>
    <property type="molecule type" value="Genomic_DNA"/>
</dbReference>
<dbReference type="EC" id="3.6.1.22" evidence="4"/>
<evidence type="ECO:0000256" key="7">
    <source>
        <dbReference type="ARBA" id="ARBA00022842"/>
    </source>
</evidence>
<dbReference type="STRING" id="266809.PM03_07770"/>
<keyword evidence="7" id="KW-0460">Magnesium</keyword>
<dbReference type="GO" id="GO:0110153">
    <property type="term" value="F:RNA NAD-cap (NMN-forming) hydrolase activity"/>
    <property type="evidence" value="ECO:0007669"/>
    <property type="project" value="RHEA"/>
</dbReference>
<comment type="cofactor">
    <cofactor evidence="1">
        <name>Mg(2+)</name>
        <dbReference type="ChEBI" id="CHEBI:18420"/>
    </cofactor>
</comment>
<dbReference type="InterPro" id="IPR050241">
    <property type="entry name" value="NAD-cap_RNA_hydrolase_NudC"/>
</dbReference>
<dbReference type="Proteomes" id="UP000051298">
    <property type="component" value="Unassembled WGS sequence"/>
</dbReference>
<dbReference type="Gene3D" id="3.90.79.10">
    <property type="entry name" value="Nucleoside Triphosphate Pyrophosphohydrolase"/>
    <property type="match status" value="1"/>
</dbReference>
<dbReference type="InterPro" id="IPR049734">
    <property type="entry name" value="NudC-like_C"/>
</dbReference>
<dbReference type="PANTHER" id="PTHR42904">
    <property type="entry name" value="NUDIX HYDROLASE, NUDC SUBFAMILY"/>
    <property type="match status" value="1"/>
</dbReference>
<dbReference type="Pfam" id="PF09297">
    <property type="entry name" value="Zn_ribbon_NUD"/>
    <property type="match status" value="1"/>
</dbReference>
<dbReference type="GO" id="GO:0035529">
    <property type="term" value="F:NADH pyrophosphatase activity"/>
    <property type="evidence" value="ECO:0007669"/>
    <property type="project" value="TreeGrafter"/>
</dbReference>
<dbReference type="PROSITE" id="PS51462">
    <property type="entry name" value="NUDIX"/>
    <property type="match status" value="1"/>
</dbReference>
<accession>A0A0P1EVA2</accession>
<dbReference type="Pfam" id="PF00293">
    <property type="entry name" value="NUDIX"/>
    <property type="match status" value="1"/>
</dbReference>
<dbReference type="RefSeq" id="WP_038005896.1">
    <property type="nucleotide sequence ID" value="NZ_CYRX01000007.1"/>
</dbReference>
<dbReference type="eggNOG" id="COG2816">
    <property type="taxonomic scope" value="Bacteria"/>
</dbReference>
<comment type="catalytic activity">
    <reaction evidence="9">
        <text>a 5'-end NAD(+)-phospho-ribonucleoside in mRNA + H2O = a 5'-end phospho-adenosine-phospho-ribonucleoside in mRNA + beta-nicotinamide D-ribonucleotide + 2 H(+)</text>
        <dbReference type="Rhea" id="RHEA:60876"/>
        <dbReference type="Rhea" id="RHEA-COMP:15698"/>
        <dbReference type="Rhea" id="RHEA-COMP:15719"/>
        <dbReference type="ChEBI" id="CHEBI:14649"/>
        <dbReference type="ChEBI" id="CHEBI:15377"/>
        <dbReference type="ChEBI" id="CHEBI:15378"/>
        <dbReference type="ChEBI" id="CHEBI:144029"/>
        <dbReference type="ChEBI" id="CHEBI:144051"/>
    </reaction>
    <physiologicalReaction direction="left-to-right" evidence="9">
        <dbReference type="Rhea" id="RHEA:60877"/>
    </physiologicalReaction>
</comment>
<evidence type="ECO:0000256" key="6">
    <source>
        <dbReference type="ARBA" id="ARBA00022801"/>
    </source>
</evidence>
<evidence type="ECO:0000256" key="9">
    <source>
        <dbReference type="ARBA" id="ARBA00023679"/>
    </source>
</evidence>
<evidence type="ECO:0000256" key="2">
    <source>
        <dbReference type="ARBA" id="ARBA00001947"/>
    </source>
</evidence>
<feature type="domain" description="Nudix hydrolase" evidence="10">
    <location>
        <begin position="179"/>
        <end position="310"/>
    </location>
</feature>
<comment type="cofactor">
    <cofactor evidence="2">
        <name>Zn(2+)</name>
        <dbReference type="ChEBI" id="CHEBI:29105"/>
    </cofactor>
</comment>
<evidence type="ECO:0000256" key="5">
    <source>
        <dbReference type="ARBA" id="ARBA00022723"/>
    </source>
</evidence>
<evidence type="ECO:0000256" key="4">
    <source>
        <dbReference type="ARBA" id="ARBA00012381"/>
    </source>
</evidence>
<dbReference type="SUPFAM" id="SSF55811">
    <property type="entry name" value="Nudix"/>
    <property type="match status" value="1"/>
</dbReference>
<name>A0A0P1EVA2_9RHOB</name>
<dbReference type="GO" id="GO:0005829">
    <property type="term" value="C:cytosol"/>
    <property type="evidence" value="ECO:0007669"/>
    <property type="project" value="TreeGrafter"/>
</dbReference>
<dbReference type="InterPro" id="IPR020084">
    <property type="entry name" value="NUDIX_hydrolase_CS"/>
</dbReference>
<keyword evidence="5" id="KW-0479">Metal-binding</keyword>
<reference evidence="11 12" key="1">
    <citation type="submission" date="2015-09" db="EMBL/GenBank/DDBJ databases">
        <authorList>
            <consortium name="Swine Surveillance"/>
        </authorList>
    </citation>
    <scope>NUCLEOTIDE SEQUENCE [LARGE SCALE GENOMIC DNA]</scope>
    <source>
        <strain evidence="11 12">CECT 5294</strain>
    </source>
</reference>
<comment type="similarity">
    <text evidence="3">Belongs to the Nudix hydrolase family. NudC subfamily.</text>
</comment>
<evidence type="ECO:0000259" key="10">
    <source>
        <dbReference type="PROSITE" id="PS51462"/>
    </source>
</evidence>
<evidence type="ECO:0000256" key="8">
    <source>
        <dbReference type="ARBA" id="ARBA00023027"/>
    </source>
</evidence>
<evidence type="ECO:0000256" key="1">
    <source>
        <dbReference type="ARBA" id="ARBA00001946"/>
    </source>
</evidence>
<dbReference type="AlphaFoldDB" id="A0A0P1EVA2"/>